<dbReference type="EMBL" id="JACXAH010000003">
    <property type="protein sequence ID" value="MBD1371460.1"/>
    <property type="molecule type" value="Genomic_DNA"/>
</dbReference>
<keyword evidence="1" id="KW-0812">Transmembrane</keyword>
<organism evidence="2 3">
    <name type="scientific">Polycladospora coralii</name>
    <dbReference type="NCBI Taxonomy" id="2771432"/>
    <lineage>
        <taxon>Bacteria</taxon>
        <taxon>Bacillati</taxon>
        <taxon>Bacillota</taxon>
        <taxon>Bacilli</taxon>
        <taxon>Bacillales</taxon>
        <taxon>Thermoactinomycetaceae</taxon>
        <taxon>Polycladospora</taxon>
    </lineage>
</organism>
<accession>A0A926RSM0</accession>
<dbReference type="AlphaFoldDB" id="A0A926RSM0"/>
<keyword evidence="3" id="KW-1185">Reference proteome</keyword>
<name>A0A926RSM0_9BACL</name>
<evidence type="ECO:0000313" key="3">
    <source>
        <dbReference type="Proteomes" id="UP000661691"/>
    </source>
</evidence>
<protein>
    <submittedName>
        <fullName evidence="2">YqzM family protein</fullName>
    </submittedName>
</protein>
<keyword evidence="1" id="KW-1133">Transmembrane helix</keyword>
<gene>
    <name evidence="2" type="ORF">IC620_03710</name>
</gene>
<dbReference type="Pfam" id="PF14141">
    <property type="entry name" value="YqzM"/>
    <property type="match status" value="1"/>
</dbReference>
<proteinExistence type="predicted"/>
<dbReference type="InterPro" id="IPR025416">
    <property type="entry name" value="YqzM"/>
</dbReference>
<keyword evidence="1" id="KW-0472">Membrane</keyword>
<evidence type="ECO:0000313" key="2">
    <source>
        <dbReference type="EMBL" id="MBD1371460.1"/>
    </source>
</evidence>
<sequence length="47" mass="5038">MAKTAKVNQQATEVQENDFLDTVVGMLVASGVFLGIFTIATVVSFFV</sequence>
<reference evidence="2" key="1">
    <citation type="submission" date="2020-09" db="EMBL/GenBank/DDBJ databases">
        <title>A novel bacterium of genus Hazenella, isolated from South China Sea.</title>
        <authorList>
            <person name="Huang H."/>
            <person name="Mo K."/>
            <person name="Hu Y."/>
        </authorList>
    </citation>
    <scope>NUCLEOTIDE SEQUENCE</scope>
    <source>
        <strain evidence="2">IB182357</strain>
    </source>
</reference>
<comment type="caution">
    <text evidence="2">The sequence shown here is derived from an EMBL/GenBank/DDBJ whole genome shotgun (WGS) entry which is preliminary data.</text>
</comment>
<dbReference type="Proteomes" id="UP000661691">
    <property type="component" value="Unassembled WGS sequence"/>
</dbReference>
<dbReference type="RefSeq" id="WP_191140155.1">
    <property type="nucleotide sequence ID" value="NZ_JACXAG020000002.1"/>
</dbReference>
<feature type="transmembrane region" description="Helical" evidence="1">
    <location>
        <begin position="23"/>
        <end position="46"/>
    </location>
</feature>
<evidence type="ECO:0000256" key="1">
    <source>
        <dbReference type="SAM" id="Phobius"/>
    </source>
</evidence>